<keyword evidence="3 6" id="KW-0812">Transmembrane</keyword>
<dbReference type="AlphaFoldDB" id="A0A3R5THU0"/>
<feature type="transmembrane region" description="Helical" evidence="6">
    <location>
        <begin position="60"/>
        <end position="83"/>
    </location>
</feature>
<evidence type="ECO:0000256" key="6">
    <source>
        <dbReference type="SAM" id="Phobius"/>
    </source>
</evidence>
<keyword evidence="4 6" id="KW-1133">Transmembrane helix</keyword>
<dbReference type="OrthoDB" id="1937696at2"/>
<feature type="transmembrane region" description="Helical" evidence="6">
    <location>
        <begin position="21"/>
        <end position="40"/>
    </location>
</feature>
<dbReference type="PANTHER" id="PTHR46795">
    <property type="entry name" value="ABC TRANSPORTER PERMEASE-RELATED-RELATED"/>
    <property type="match status" value="1"/>
</dbReference>
<keyword evidence="5 6" id="KW-0472">Membrane</keyword>
<dbReference type="KEGG" id="cmah:C1I91_20315"/>
<dbReference type="InterPro" id="IPR003838">
    <property type="entry name" value="ABC3_permease_C"/>
</dbReference>
<evidence type="ECO:0000313" key="9">
    <source>
        <dbReference type="Proteomes" id="UP000286268"/>
    </source>
</evidence>
<dbReference type="GO" id="GO:0005886">
    <property type="term" value="C:plasma membrane"/>
    <property type="evidence" value="ECO:0007669"/>
    <property type="project" value="UniProtKB-SubCell"/>
</dbReference>
<feature type="transmembrane region" description="Helical" evidence="6">
    <location>
        <begin position="104"/>
        <end position="132"/>
    </location>
</feature>
<feature type="transmembrane region" description="Helical" evidence="6">
    <location>
        <begin position="152"/>
        <end position="178"/>
    </location>
</feature>
<feature type="transmembrane region" description="Helical" evidence="6">
    <location>
        <begin position="279"/>
        <end position="298"/>
    </location>
</feature>
<feature type="domain" description="ABC3 transporter permease C-terminal" evidence="7">
    <location>
        <begin position="63"/>
        <end position="176"/>
    </location>
</feature>
<accession>A0A3R5THU0</accession>
<dbReference type="InterPro" id="IPR052536">
    <property type="entry name" value="ABC-4_Integral_Memb_Prot"/>
</dbReference>
<protein>
    <recommendedName>
        <fullName evidence="7">ABC3 transporter permease C-terminal domain-containing protein</fullName>
    </recommendedName>
</protein>
<dbReference type="RefSeq" id="WP_128214505.1">
    <property type="nucleotide sequence ID" value="NZ_CP025746.1"/>
</dbReference>
<comment type="subcellular location">
    <subcellularLocation>
        <location evidence="1">Cell membrane</location>
        <topology evidence="1">Multi-pass membrane protein</topology>
    </subcellularLocation>
</comment>
<reference evidence="8 9" key="1">
    <citation type="submission" date="2018-01" db="EMBL/GenBank/DDBJ databases">
        <title>Genome Sequencing and Assembly of Anaerobacter polyendosporus strain CT4.</title>
        <authorList>
            <person name="Tachaapaikoon C."/>
            <person name="Sutheeworapong S."/>
            <person name="Jenjaroenpun P."/>
            <person name="Wongsurawat T."/>
            <person name="Nookeaw I."/>
            <person name="Cheawchanlertfa P."/>
            <person name="Kosugi A."/>
            <person name="Cheevadhanarak S."/>
            <person name="Ratanakhanokchai K."/>
        </authorList>
    </citation>
    <scope>NUCLEOTIDE SEQUENCE [LARGE SCALE GENOMIC DNA]</scope>
    <source>
        <strain evidence="8 9">CT4</strain>
    </source>
</reference>
<evidence type="ECO:0000313" key="8">
    <source>
        <dbReference type="EMBL" id="QAA33784.1"/>
    </source>
</evidence>
<keyword evidence="2" id="KW-1003">Cell membrane</keyword>
<evidence type="ECO:0000256" key="3">
    <source>
        <dbReference type="ARBA" id="ARBA00022692"/>
    </source>
</evidence>
<feature type="transmembrane region" description="Helical" evidence="6">
    <location>
        <begin position="225"/>
        <end position="252"/>
    </location>
</feature>
<sequence length="517" mass="58950">MTFKDVAVRNFKGSIRKYVSFFLCNSVSILFLFIYSTLLFNKDLKSSPKVSEVISKVMVIPNVVLIVFCVIFINYSYSVFIKGRKREYGIFMNLGMSLNDIRKLIVLENVVIGFISIALGIIAGTVFSRLFFMITASVLEVKELKFSLGIKPYIFTLGIYLSVFFLSIIITMLSTRSFDIINLLKASRISGRNRLSKPYVGILGLVTIIGALVLLCIYFRGDGEVLLKCTIALIIGIYLFMLQAGQLVTFLIGKNKERYNRNILLITNIKNKFDQTNKILFIITLMIIVIVFISGFYLKLILSAESTATKTNPFHVAFILEEGKNEIKSEAIEKIIKASNNEVSGHKSIEFIESNGELIVSEKNINQAFNSSFSVDKGNYLSLHQVEALDEKGKAEEYNREKNLKHTGILSEFKLKDIVFKLYFNSPGYRFNDLMIVNDEDYEKIREYSDIKKGSIELYNFNDWKKTQELVYNLNKAFREYNKSLKLNLEDKSYVLTASRIGTYNENNQGAKAMSLS</sequence>
<dbReference type="EMBL" id="CP025746">
    <property type="protein sequence ID" value="QAA33784.1"/>
    <property type="molecule type" value="Genomic_DNA"/>
</dbReference>
<evidence type="ECO:0000256" key="4">
    <source>
        <dbReference type="ARBA" id="ARBA00022989"/>
    </source>
</evidence>
<gene>
    <name evidence="8" type="ORF">C1I91_20315</name>
</gene>
<evidence type="ECO:0000256" key="5">
    <source>
        <dbReference type="ARBA" id="ARBA00023136"/>
    </source>
</evidence>
<evidence type="ECO:0000256" key="2">
    <source>
        <dbReference type="ARBA" id="ARBA00022475"/>
    </source>
</evidence>
<organism evidence="8 9">
    <name type="scientific">Clostridium manihotivorum</name>
    <dbReference type="NCBI Taxonomy" id="2320868"/>
    <lineage>
        <taxon>Bacteria</taxon>
        <taxon>Bacillati</taxon>
        <taxon>Bacillota</taxon>
        <taxon>Clostridia</taxon>
        <taxon>Eubacteriales</taxon>
        <taxon>Clostridiaceae</taxon>
        <taxon>Clostridium</taxon>
    </lineage>
</organism>
<dbReference type="Proteomes" id="UP000286268">
    <property type="component" value="Chromosome"/>
</dbReference>
<dbReference type="Pfam" id="PF02687">
    <property type="entry name" value="FtsX"/>
    <property type="match status" value="1"/>
</dbReference>
<feature type="transmembrane region" description="Helical" evidence="6">
    <location>
        <begin position="199"/>
        <end position="219"/>
    </location>
</feature>
<evidence type="ECO:0000259" key="7">
    <source>
        <dbReference type="Pfam" id="PF02687"/>
    </source>
</evidence>
<name>A0A3R5THU0_9CLOT</name>
<dbReference type="PANTHER" id="PTHR46795:SF1">
    <property type="entry name" value="ABC TRANSPORTER PERMEASE PROTEIN"/>
    <property type="match status" value="1"/>
</dbReference>
<evidence type="ECO:0000256" key="1">
    <source>
        <dbReference type="ARBA" id="ARBA00004651"/>
    </source>
</evidence>
<proteinExistence type="predicted"/>
<keyword evidence="9" id="KW-1185">Reference proteome</keyword>